<feature type="transmembrane region" description="Helical" evidence="1">
    <location>
        <begin position="7"/>
        <end position="28"/>
    </location>
</feature>
<reference evidence="2" key="1">
    <citation type="submission" date="2021-08" db="EMBL/GenBank/DDBJ databases">
        <authorList>
            <person name="Stevens D.C."/>
        </authorList>
    </citation>
    <scope>NUCLEOTIDE SEQUENCE</scope>
    <source>
        <strain evidence="2">DSM 53165</strain>
    </source>
</reference>
<keyword evidence="1" id="KW-1133">Transmembrane helix</keyword>
<dbReference type="Proteomes" id="UP001139031">
    <property type="component" value="Unassembled WGS sequence"/>
</dbReference>
<evidence type="ECO:0000256" key="1">
    <source>
        <dbReference type="SAM" id="Phobius"/>
    </source>
</evidence>
<name>A0ABS7TVR5_9BACT</name>
<dbReference type="EMBL" id="JAIRAU010000029">
    <property type="protein sequence ID" value="MBZ5712325.1"/>
    <property type="molecule type" value="Genomic_DNA"/>
</dbReference>
<dbReference type="RefSeq" id="WP_224194085.1">
    <property type="nucleotide sequence ID" value="NZ_JAIRAU010000029.1"/>
</dbReference>
<evidence type="ECO:0000313" key="2">
    <source>
        <dbReference type="EMBL" id="MBZ5712325.1"/>
    </source>
</evidence>
<evidence type="ECO:0000313" key="3">
    <source>
        <dbReference type="Proteomes" id="UP001139031"/>
    </source>
</evidence>
<protein>
    <submittedName>
        <fullName evidence="2">Uncharacterized protein</fullName>
    </submittedName>
</protein>
<keyword evidence="1" id="KW-0472">Membrane</keyword>
<gene>
    <name evidence="2" type="ORF">K7C98_24045</name>
</gene>
<keyword evidence="1" id="KW-0812">Transmembrane</keyword>
<keyword evidence="3" id="KW-1185">Reference proteome</keyword>
<accession>A0ABS7TVR5</accession>
<organism evidence="2 3">
    <name type="scientific">Nannocystis pusilla</name>
    <dbReference type="NCBI Taxonomy" id="889268"/>
    <lineage>
        <taxon>Bacteria</taxon>
        <taxon>Pseudomonadati</taxon>
        <taxon>Myxococcota</taxon>
        <taxon>Polyangia</taxon>
        <taxon>Nannocystales</taxon>
        <taxon>Nannocystaceae</taxon>
        <taxon>Nannocystis</taxon>
    </lineage>
</organism>
<proteinExistence type="predicted"/>
<comment type="caution">
    <text evidence="2">The sequence shown here is derived from an EMBL/GenBank/DDBJ whole genome shotgun (WGS) entry which is preliminary data.</text>
</comment>
<sequence>MATRGKFPLYAILLVGIGLILAIFGVSYSRARWSERGTILDESRPAEPGAAAKQQ</sequence>